<dbReference type="EMBL" id="MEUB01000001">
    <property type="protein sequence ID" value="OGC25384.1"/>
    <property type="molecule type" value="Genomic_DNA"/>
</dbReference>
<dbReference type="AlphaFoldDB" id="A0A1F4SY84"/>
<feature type="region of interest" description="Disordered" evidence="1">
    <location>
        <begin position="41"/>
        <end position="162"/>
    </location>
</feature>
<evidence type="ECO:0000256" key="1">
    <source>
        <dbReference type="SAM" id="MobiDB-lite"/>
    </source>
</evidence>
<sequence length="162" mass="16293">MSISPISVQNSFSASDFSSVSSSNGANESKFLNDLLKELSSVTSGSSRVGSTQTQPQVPIGPLYPNGMEGNTEPAEEVPGVGMGPLNIPETESDPADPEVGMGPLDPSEMGGNTEPAEEVPGVGMGPLYPNTYGGNGGVTIPEGWTPSQTPGGAGGIISALV</sequence>
<reference evidence="2 3" key="1">
    <citation type="journal article" date="2016" name="Nat. Commun.">
        <title>Thousands of microbial genomes shed light on interconnected biogeochemical processes in an aquifer system.</title>
        <authorList>
            <person name="Anantharaman K."/>
            <person name="Brown C.T."/>
            <person name="Hug L.A."/>
            <person name="Sharon I."/>
            <person name="Castelle C.J."/>
            <person name="Probst A.J."/>
            <person name="Thomas B.C."/>
            <person name="Singh A."/>
            <person name="Wilkins M.J."/>
            <person name="Karaoz U."/>
            <person name="Brodie E.L."/>
            <person name="Williams K.H."/>
            <person name="Hubbard S.S."/>
            <person name="Banfield J.F."/>
        </authorList>
    </citation>
    <scope>NUCLEOTIDE SEQUENCE [LARGE SCALE GENOMIC DNA]</scope>
</reference>
<organism evidence="2 3">
    <name type="scientific">candidate division WOR-1 bacterium RIFOXYB2_FULL_37_13</name>
    <dbReference type="NCBI Taxonomy" id="1802579"/>
    <lineage>
        <taxon>Bacteria</taxon>
        <taxon>Bacillati</taxon>
        <taxon>Saganbacteria</taxon>
    </lineage>
</organism>
<proteinExistence type="predicted"/>
<feature type="compositionally biased region" description="Low complexity" evidence="1">
    <location>
        <begin position="41"/>
        <end position="52"/>
    </location>
</feature>
<evidence type="ECO:0000313" key="2">
    <source>
        <dbReference type="EMBL" id="OGC25384.1"/>
    </source>
</evidence>
<accession>A0A1F4SY84</accession>
<gene>
    <name evidence="2" type="ORF">A2310_01160</name>
</gene>
<feature type="region of interest" description="Disordered" evidence="1">
    <location>
        <begin position="1"/>
        <end position="27"/>
    </location>
</feature>
<feature type="compositionally biased region" description="Low complexity" evidence="1">
    <location>
        <begin position="7"/>
        <end position="27"/>
    </location>
</feature>
<name>A0A1F4SY84_UNCSA</name>
<protein>
    <submittedName>
        <fullName evidence="2">Uncharacterized protein</fullName>
    </submittedName>
</protein>
<evidence type="ECO:0000313" key="3">
    <source>
        <dbReference type="Proteomes" id="UP000178417"/>
    </source>
</evidence>
<dbReference type="Proteomes" id="UP000178417">
    <property type="component" value="Unassembled WGS sequence"/>
</dbReference>
<comment type="caution">
    <text evidence="2">The sequence shown here is derived from an EMBL/GenBank/DDBJ whole genome shotgun (WGS) entry which is preliminary data.</text>
</comment>